<reference evidence="2 3" key="1">
    <citation type="journal article" date="2013" name="BMC Genomics">
        <title>Reconstruction of the lipid metabolism for the microalga Monoraphidium neglectum from its genome sequence reveals characteristics suitable for biofuel production.</title>
        <authorList>
            <person name="Bogen C."/>
            <person name="Al-Dilaimi A."/>
            <person name="Albersmeier A."/>
            <person name="Wichmann J."/>
            <person name="Grundmann M."/>
            <person name="Rupp O."/>
            <person name="Lauersen K.J."/>
            <person name="Blifernez-Klassen O."/>
            <person name="Kalinowski J."/>
            <person name="Goesmann A."/>
            <person name="Mussgnug J.H."/>
            <person name="Kruse O."/>
        </authorList>
    </citation>
    <scope>NUCLEOTIDE SEQUENCE [LARGE SCALE GENOMIC DNA]</scope>
    <source>
        <strain evidence="2 3">SAG 48.87</strain>
    </source>
</reference>
<dbReference type="InterPro" id="IPR010721">
    <property type="entry name" value="UstE-like"/>
</dbReference>
<protein>
    <submittedName>
        <fullName evidence="2">Uncharacterized protein</fullName>
    </submittedName>
</protein>
<accession>A0A0D2M5S2</accession>
<feature type="transmembrane region" description="Helical" evidence="1">
    <location>
        <begin position="18"/>
        <end position="35"/>
    </location>
</feature>
<gene>
    <name evidence="2" type="ORF">MNEG_11386</name>
</gene>
<dbReference type="PANTHER" id="PTHR32251:SF17">
    <property type="entry name" value="STEROID 5-ALPHA REDUCTASE C-TERMINAL DOMAIN-CONTAINING PROTEIN"/>
    <property type="match status" value="1"/>
</dbReference>
<dbReference type="PROSITE" id="PS50244">
    <property type="entry name" value="S5A_REDUCTASE"/>
    <property type="match status" value="1"/>
</dbReference>
<dbReference type="OrthoDB" id="67965at2759"/>
<evidence type="ECO:0000313" key="3">
    <source>
        <dbReference type="Proteomes" id="UP000054498"/>
    </source>
</evidence>
<dbReference type="Proteomes" id="UP000054498">
    <property type="component" value="Unassembled WGS sequence"/>
</dbReference>
<keyword evidence="1" id="KW-0812">Transmembrane</keyword>
<evidence type="ECO:0000256" key="1">
    <source>
        <dbReference type="SAM" id="Phobius"/>
    </source>
</evidence>
<dbReference type="PANTHER" id="PTHR32251">
    <property type="entry name" value="3-OXO-5-ALPHA-STEROID 4-DEHYDROGENASE"/>
    <property type="match status" value="1"/>
</dbReference>
<dbReference type="RefSeq" id="XP_013895596.1">
    <property type="nucleotide sequence ID" value="XM_014040142.1"/>
</dbReference>
<keyword evidence="3" id="KW-1185">Reference proteome</keyword>
<dbReference type="GO" id="GO:0016020">
    <property type="term" value="C:membrane"/>
    <property type="evidence" value="ECO:0007669"/>
    <property type="project" value="TreeGrafter"/>
</dbReference>
<dbReference type="EMBL" id="KK102937">
    <property type="protein sequence ID" value="KIY96576.1"/>
    <property type="molecule type" value="Genomic_DNA"/>
</dbReference>
<organism evidence="2 3">
    <name type="scientific">Monoraphidium neglectum</name>
    <dbReference type="NCBI Taxonomy" id="145388"/>
    <lineage>
        <taxon>Eukaryota</taxon>
        <taxon>Viridiplantae</taxon>
        <taxon>Chlorophyta</taxon>
        <taxon>core chlorophytes</taxon>
        <taxon>Chlorophyceae</taxon>
        <taxon>CS clade</taxon>
        <taxon>Sphaeropleales</taxon>
        <taxon>Selenastraceae</taxon>
        <taxon>Monoraphidium</taxon>
    </lineage>
</organism>
<evidence type="ECO:0000313" key="2">
    <source>
        <dbReference type="EMBL" id="KIY96576.1"/>
    </source>
</evidence>
<keyword evidence="1" id="KW-1133">Transmembrane helix</keyword>
<keyword evidence="1" id="KW-0472">Membrane</keyword>
<feature type="transmembrane region" description="Helical" evidence="1">
    <location>
        <begin position="72"/>
        <end position="91"/>
    </location>
</feature>
<feature type="transmembrane region" description="Helical" evidence="1">
    <location>
        <begin position="112"/>
        <end position="132"/>
    </location>
</feature>
<feature type="transmembrane region" description="Helical" evidence="1">
    <location>
        <begin position="220"/>
        <end position="240"/>
    </location>
</feature>
<dbReference type="KEGG" id="mng:MNEG_11386"/>
<dbReference type="AlphaFoldDB" id="A0A0D2M5S2"/>
<feature type="transmembrane region" description="Helical" evidence="1">
    <location>
        <begin position="152"/>
        <end position="172"/>
    </location>
</feature>
<dbReference type="Gene3D" id="1.20.120.1630">
    <property type="match status" value="1"/>
</dbReference>
<dbReference type="Pfam" id="PF06966">
    <property type="entry name" value="DUF1295"/>
    <property type="match status" value="1"/>
</dbReference>
<proteinExistence type="predicted"/>
<name>A0A0D2M5S2_9CHLO</name>
<sequence>MGQGPSVIDQATFKEMGLLSWAIIDLAINWGGWAVSAALQTDKFYDMLGTGSFLTLALGSMAAAKVSHARKYLVSAMVALWAVRLGAFLVARVWKVGHDSRFDEAKKQPFKFWIFWTMQAAWVFITLSPLLLLNTASAGGPARIVWSDGVGVALYAIGLIIEATADAQKFAFKMDPANKGRFIDTGLWSYSRFPNYFGEMTLWWGIFITCTSGLSGAQFVSVASPLFVMALLFFVSGIPLQDAQAKRRWGDIPEYQEYRKRTNLLVPVPKSLFCGASCGPKSQ</sequence>
<dbReference type="GeneID" id="25728643"/>